<organism evidence="3 4">
    <name type="scientific">Metarhizium album (strain ARSEF 1941)</name>
    <dbReference type="NCBI Taxonomy" id="1081103"/>
    <lineage>
        <taxon>Eukaryota</taxon>
        <taxon>Fungi</taxon>
        <taxon>Dikarya</taxon>
        <taxon>Ascomycota</taxon>
        <taxon>Pezizomycotina</taxon>
        <taxon>Sordariomycetes</taxon>
        <taxon>Hypocreomycetidae</taxon>
        <taxon>Hypocreales</taxon>
        <taxon>Clavicipitaceae</taxon>
        <taxon>Metarhizium</taxon>
    </lineage>
</organism>
<feature type="compositionally biased region" description="Acidic residues" evidence="1">
    <location>
        <begin position="493"/>
        <end position="505"/>
    </location>
</feature>
<feature type="region of interest" description="Disordered" evidence="1">
    <location>
        <begin position="385"/>
        <end position="551"/>
    </location>
</feature>
<protein>
    <submittedName>
        <fullName evidence="3">HEX2 protein-like protein</fullName>
    </submittedName>
</protein>
<name>A0A0B2WMC8_METAS</name>
<feature type="compositionally biased region" description="Basic residues" evidence="1">
    <location>
        <begin position="412"/>
        <end position="430"/>
    </location>
</feature>
<dbReference type="InterPro" id="IPR052292">
    <property type="entry name" value="Glucose_repression_reg"/>
</dbReference>
<feature type="compositionally biased region" description="Low complexity" evidence="1">
    <location>
        <begin position="12"/>
        <end position="23"/>
    </location>
</feature>
<dbReference type="GO" id="GO:0005773">
    <property type="term" value="C:vacuole"/>
    <property type="evidence" value="ECO:0007669"/>
    <property type="project" value="GOC"/>
</dbReference>
<sequence length="590" mass="64499">MAAVLSSEERSYFSSSLRRSQSQTNFGHNPSSFRRSTPTQQISPPLKPPSSKVYTDSDLSSAPSSPSAIQAEFTDVSFPSTPASNVSISSDFDESLGIDESPEDNFSLPLLSQEKFFLQPNFQSDDTLEPPPSPRTGHSYTVSPSEPEVSLGAFGPDTPDVTEHAEDDTAVSSRPSRQVDYLSHDWKEEDIWSSWRYICSKRGEFANSARLENASWRTWTKARNNLKTISPEELNWCVNSPSKPLAPFSPVILCGPKNVNPTGTEPSSVTLSKNDSLVNLNKKPILKKRSMSEVMLQRSLVSASLLKQATAAVQAQETRGVLKYGADKSNAEYYVAYPLSVRRGSQGTGSSVAASTDSSNISSPFPERKHIHFNEQVEQCIAIDVKDDDEEDYARGGIGEDSDSDDGGVMMKRVRSKKRDPTSKKRNKKHANADGKIIAKLPSTTLKYRADTPEPRETAMKHSTGVYRSPTLSPSSSQETLRPAKQSSRFFFGEEDDNDDDDGYSDETLVATSGWRSPPGGAAGVSVHRSSSSGSLSDEPAGMRRTASGMFMPCDEGEVPNGDGLIGRVIDTVNTARDIAHVIWNVGWRK</sequence>
<feature type="compositionally biased region" description="Polar residues" evidence="1">
    <location>
        <begin position="77"/>
        <end position="88"/>
    </location>
</feature>
<evidence type="ECO:0000313" key="3">
    <source>
        <dbReference type="EMBL" id="KHN94170.1"/>
    </source>
</evidence>
<dbReference type="Proteomes" id="UP000030816">
    <property type="component" value="Unassembled WGS sequence"/>
</dbReference>
<reference evidence="3 4" key="1">
    <citation type="journal article" date="2014" name="Proc. Natl. Acad. Sci. U.S.A.">
        <title>Trajectory and genomic determinants of fungal-pathogen speciation and host adaptation.</title>
        <authorList>
            <person name="Hu X."/>
            <person name="Xiao G."/>
            <person name="Zheng P."/>
            <person name="Shang Y."/>
            <person name="Su Y."/>
            <person name="Zhang X."/>
            <person name="Liu X."/>
            <person name="Zhan S."/>
            <person name="St Leger R.J."/>
            <person name="Wang C."/>
        </authorList>
    </citation>
    <scope>NUCLEOTIDE SEQUENCE [LARGE SCALE GENOMIC DNA]</scope>
    <source>
        <strain evidence="3 4">ARSEF 1941</strain>
    </source>
</reference>
<dbReference type="GO" id="GO:0007039">
    <property type="term" value="P:protein catabolic process in the vacuole"/>
    <property type="evidence" value="ECO:0007669"/>
    <property type="project" value="TreeGrafter"/>
</dbReference>
<feature type="region of interest" description="Disordered" evidence="1">
    <location>
        <begin position="343"/>
        <end position="367"/>
    </location>
</feature>
<gene>
    <name evidence="3" type="ORF">MAM_08010</name>
</gene>
<feature type="compositionally biased region" description="Polar residues" evidence="1">
    <location>
        <begin position="470"/>
        <end position="489"/>
    </location>
</feature>
<accession>A0A0B2WMC8</accession>
<dbReference type="STRING" id="1081103.A0A0B2WMC8"/>
<evidence type="ECO:0000259" key="2">
    <source>
        <dbReference type="Pfam" id="PF08550"/>
    </source>
</evidence>
<proteinExistence type="predicted"/>
<feature type="compositionally biased region" description="Basic and acidic residues" evidence="1">
    <location>
        <begin position="448"/>
        <end position="460"/>
    </location>
</feature>
<dbReference type="Pfam" id="PF08550">
    <property type="entry name" value="GATA_AreA"/>
    <property type="match status" value="1"/>
</dbReference>
<dbReference type="OrthoDB" id="5563539at2759"/>
<feature type="compositionally biased region" description="Polar residues" evidence="1">
    <location>
        <begin position="24"/>
        <end position="43"/>
    </location>
</feature>
<feature type="compositionally biased region" description="Low complexity" evidence="1">
    <location>
        <begin position="524"/>
        <end position="537"/>
    </location>
</feature>
<dbReference type="RefSeq" id="XP_040675236.1">
    <property type="nucleotide sequence ID" value="XM_040826808.1"/>
</dbReference>
<dbReference type="PANTHER" id="PTHR28051:SF1">
    <property type="entry name" value="PROTEIN MTL1-RELATED"/>
    <property type="match status" value="1"/>
</dbReference>
<dbReference type="PANTHER" id="PTHR28051">
    <property type="entry name" value="PROTEIN MTL1-RELATED"/>
    <property type="match status" value="1"/>
</dbReference>
<feature type="domain" description="Nitrogen regulatory protein areA GATA-like" evidence="2">
    <location>
        <begin position="194"/>
        <end position="221"/>
    </location>
</feature>
<feature type="compositionally biased region" description="Low complexity" evidence="1">
    <location>
        <begin position="56"/>
        <end position="68"/>
    </location>
</feature>
<dbReference type="HOGENOM" id="CLU_020417_0_0_1"/>
<dbReference type="GO" id="GO:0042149">
    <property type="term" value="P:cellular response to glucose starvation"/>
    <property type="evidence" value="ECO:0007669"/>
    <property type="project" value="TreeGrafter"/>
</dbReference>
<evidence type="ECO:0000256" key="1">
    <source>
        <dbReference type="SAM" id="MobiDB-lite"/>
    </source>
</evidence>
<evidence type="ECO:0000313" key="4">
    <source>
        <dbReference type="Proteomes" id="UP000030816"/>
    </source>
</evidence>
<feature type="compositionally biased region" description="Polar residues" evidence="1">
    <location>
        <begin position="343"/>
        <end position="363"/>
    </location>
</feature>
<dbReference type="InterPro" id="IPR013860">
    <property type="entry name" value="AreA_GATA"/>
</dbReference>
<dbReference type="AlphaFoldDB" id="A0A0B2WMC8"/>
<feature type="region of interest" description="Disordered" evidence="1">
    <location>
        <begin position="122"/>
        <end position="177"/>
    </location>
</feature>
<comment type="caution">
    <text evidence="3">The sequence shown here is derived from an EMBL/GenBank/DDBJ whole genome shotgun (WGS) entry which is preliminary data.</text>
</comment>
<feature type="region of interest" description="Disordered" evidence="1">
    <location>
        <begin position="1"/>
        <end position="88"/>
    </location>
</feature>
<dbReference type="EMBL" id="AZHE01000040">
    <property type="protein sequence ID" value="KHN94170.1"/>
    <property type="molecule type" value="Genomic_DNA"/>
</dbReference>
<keyword evidence="4" id="KW-1185">Reference proteome</keyword>
<dbReference type="GeneID" id="63742465"/>